<comment type="caution">
    <text evidence="1">The sequence shown here is derived from an EMBL/GenBank/DDBJ whole genome shotgun (WGS) entry which is preliminary data.</text>
</comment>
<name>A0A699TSX4_TANCI</name>
<sequence length="105" mass="11719">MVRAKELFVWSPSFKDVPEVIQYSEVSSFKNAVDNNVEDIPDVNVEEESDCDAEVENFDIYVQSEGKGGRPVRKEGGFILDALDDMIKVGQAMGFTMDGCTNDME</sequence>
<dbReference type="GO" id="GO:0003964">
    <property type="term" value="F:RNA-directed DNA polymerase activity"/>
    <property type="evidence" value="ECO:0007669"/>
    <property type="project" value="UniProtKB-KW"/>
</dbReference>
<feature type="non-terminal residue" evidence="1">
    <location>
        <position position="105"/>
    </location>
</feature>
<gene>
    <name evidence="1" type="ORF">Tci_885156</name>
</gene>
<keyword evidence="1" id="KW-0695">RNA-directed DNA polymerase</keyword>
<dbReference type="EMBL" id="BKCJ011270757">
    <property type="protein sequence ID" value="GFD13187.1"/>
    <property type="molecule type" value="Genomic_DNA"/>
</dbReference>
<dbReference type="AlphaFoldDB" id="A0A699TSX4"/>
<reference evidence="1" key="1">
    <citation type="journal article" date="2019" name="Sci. Rep.">
        <title>Draft genome of Tanacetum cinerariifolium, the natural source of mosquito coil.</title>
        <authorList>
            <person name="Yamashiro T."/>
            <person name="Shiraishi A."/>
            <person name="Satake H."/>
            <person name="Nakayama K."/>
        </authorList>
    </citation>
    <scope>NUCLEOTIDE SEQUENCE</scope>
</reference>
<accession>A0A699TSX4</accession>
<keyword evidence="1" id="KW-0808">Transferase</keyword>
<evidence type="ECO:0000313" key="1">
    <source>
        <dbReference type="EMBL" id="GFD13187.1"/>
    </source>
</evidence>
<organism evidence="1">
    <name type="scientific">Tanacetum cinerariifolium</name>
    <name type="common">Dalmatian daisy</name>
    <name type="synonym">Chrysanthemum cinerariifolium</name>
    <dbReference type="NCBI Taxonomy" id="118510"/>
    <lineage>
        <taxon>Eukaryota</taxon>
        <taxon>Viridiplantae</taxon>
        <taxon>Streptophyta</taxon>
        <taxon>Embryophyta</taxon>
        <taxon>Tracheophyta</taxon>
        <taxon>Spermatophyta</taxon>
        <taxon>Magnoliopsida</taxon>
        <taxon>eudicotyledons</taxon>
        <taxon>Gunneridae</taxon>
        <taxon>Pentapetalae</taxon>
        <taxon>asterids</taxon>
        <taxon>campanulids</taxon>
        <taxon>Asterales</taxon>
        <taxon>Asteraceae</taxon>
        <taxon>Asteroideae</taxon>
        <taxon>Anthemideae</taxon>
        <taxon>Anthemidinae</taxon>
        <taxon>Tanacetum</taxon>
    </lineage>
</organism>
<keyword evidence="1" id="KW-0548">Nucleotidyltransferase</keyword>
<proteinExistence type="predicted"/>
<protein>
    <submittedName>
        <fullName evidence="1">RNA-directed DNA polymerase, eukaryota, reverse transcriptase zinc-binding domain protein</fullName>
    </submittedName>
</protein>